<proteinExistence type="predicted"/>
<dbReference type="Pfam" id="PF13563">
    <property type="entry name" value="2_5_RNA_ligase2"/>
    <property type="match status" value="1"/>
</dbReference>
<comment type="caution">
    <text evidence="1">The sequence shown here is derived from an EMBL/GenBank/DDBJ whole genome shotgun (WGS) entry which is preliminary data.</text>
</comment>
<dbReference type="PANTHER" id="PTHR36039:SF2">
    <property type="entry name" value="RNA LIGASE_CYCLIC NUCLEOTIDE PHOSPHODIESTERASE FAMILY PROTEIN"/>
    <property type="match status" value="1"/>
</dbReference>
<evidence type="ECO:0000313" key="2">
    <source>
        <dbReference type="Proteomes" id="UP000700800"/>
    </source>
</evidence>
<dbReference type="EMBL" id="SVAF01000005">
    <property type="protein sequence ID" value="MBE6164190.1"/>
    <property type="molecule type" value="Genomic_DNA"/>
</dbReference>
<dbReference type="PANTHER" id="PTHR36039">
    <property type="match status" value="1"/>
</dbReference>
<keyword evidence="1" id="KW-0436">Ligase</keyword>
<dbReference type="Proteomes" id="UP000700800">
    <property type="component" value="Unassembled WGS sequence"/>
</dbReference>
<accession>A0A928A7P1</accession>
<protein>
    <submittedName>
        <fullName evidence="1">2'-5' RNA ligase family protein</fullName>
    </submittedName>
</protein>
<dbReference type="GO" id="GO:0016874">
    <property type="term" value="F:ligase activity"/>
    <property type="evidence" value="ECO:0007669"/>
    <property type="project" value="UniProtKB-KW"/>
</dbReference>
<sequence>MLVINTNSSLQKAIKDFWKELSDAQLSQYAYEVTDREPHITLASFDEGTTKDDIIKGLETLTFPDKPIDISFTSIGSFINANIIFFSPIKTPQMSKLHFDIHQQLSDYLSKDSLYSPNNWVPHLTIANRIAEDKMAKAYHYCLKHLSLSEGKIMGIKLISITPDNQVQDIFQKTFS</sequence>
<name>A0A928A7P1_9STRE</name>
<dbReference type="AlphaFoldDB" id="A0A928A7P1"/>
<organism evidence="1 2">
    <name type="scientific">Streptococcus gallolyticus</name>
    <dbReference type="NCBI Taxonomy" id="315405"/>
    <lineage>
        <taxon>Bacteria</taxon>
        <taxon>Bacillati</taxon>
        <taxon>Bacillota</taxon>
        <taxon>Bacilli</taxon>
        <taxon>Lactobacillales</taxon>
        <taxon>Streptococcaceae</taxon>
        <taxon>Streptococcus</taxon>
    </lineage>
</organism>
<dbReference type="SUPFAM" id="SSF55144">
    <property type="entry name" value="LigT-like"/>
    <property type="match status" value="1"/>
</dbReference>
<dbReference type="Gene3D" id="3.90.1140.10">
    <property type="entry name" value="Cyclic phosphodiesterase"/>
    <property type="match status" value="1"/>
</dbReference>
<evidence type="ECO:0000313" key="1">
    <source>
        <dbReference type="EMBL" id="MBE6164190.1"/>
    </source>
</evidence>
<reference evidence="1" key="1">
    <citation type="submission" date="2019-04" db="EMBL/GenBank/DDBJ databases">
        <title>Evolution of Biomass-Degrading Anaerobic Consortia Revealed by Metagenomics.</title>
        <authorList>
            <person name="Peng X."/>
        </authorList>
    </citation>
    <scope>NUCLEOTIDE SEQUENCE</scope>
    <source>
        <strain evidence="1">SIG195</strain>
    </source>
</reference>
<dbReference type="InterPro" id="IPR009097">
    <property type="entry name" value="Cyclic_Pdiesterase"/>
</dbReference>
<gene>
    <name evidence="1" type="ORF">E7156_02530</name>
</gene>